<gene>
    <name evidence="1" type="ORF">BFAG_01330</name>
</gene>
<accession>A0ABN0BIG4</accession>
<name>A0ABN0BIG4_BACFG</name>
<sequence length="78" mass="8915">MATENSERNTPKEVSLKLCLKSLCYKSFIHKAILIRKNSTFVLAMQIASCNVFVYRSPEIANFKNTEVNEPGRLYTLT</sequence>
<evidence type="ECO:0000313" key="1">
    <source>
        <dbReference type="EMBL" id="EFR52635.1"/>
    </source>
</evidence>
<organism evidence="1 2">
    <name type="scientific">Bacteroides fragilis 3_1_12</name>
    <dbReference type="NCBI Taxonomy" id="457424"/>
    <lineage>
        <taxon>Bacteria</taxon>
        <taxon>Pseudomonadati</taxon>
        <taxon>Bacteroidota</taxon>
        <taxon>Bacteroidia</taxon>
        <taxon>Bacteroidales</taxon>
        <taxon>Bacteroidaceae</taxon>
        <taxon>Bacteroides</taxon>
    </lineage>
</organism>
<keyword evidence="2" id="KW-1185">Reference proteome</keyword>
<proteinExistence type="predicted"/>
<dbReference type="EMBL" id="EQ973213">
    <property type="protein sequence ID" value="EFR52635.1"/>
    <property type="molecule type" value="Genomic_DNA"/>
</dbReference>
<evidence type="ECO:0000313" key="2">
    <source>
        <dbReference type="Proteomes" id="UP000005101"/>
    </source>
</evidence>
<reference evidence="1 2" key="1">
    <citation type="submission" date="2008-12" db="EMBL/GenBank/DDBJ databases">
        <title>Annotation of Bacteroides fragilis strain 3_1_12.</title>
        <authorList>
            <consortium name="The Broad Institute Genome Sequencing Platform"/>
            <person name="Ward D."/>
            <person name="Young S.K."/>
            <person name="Kodira C.D."/>
            <person name="Zeng Q."/>
            <person name="Koehrsen M."/>
            <person name="Alvarado L."/>
            <person name="Berlin A."/>
            <person name="Borenstein D."/>
            <person name="Chen Z."/>
            <person name="Engels R."/>
            <person name="Freedman E."/>
            <person name="Gellesch M."/>
            <person name="Goldberg J."/>
            <person name="Griggs A."/>
            <person name="Gujja S."/>
            <person name="Heiman D."/>
            <person name="Hepburn T."/>
            <person name="Howarth C."/>
            <person name="Jen D."/>
            <person name="Larson L."/>
            <person name="Lewis B."/>
            <person name="Mehta T."/>
            <person name="Park D."/>
            <person name="Pearson M."/>
            <person name="Roberts A."/>
            <person name="Saif S."/>
            <person name="Shea T."/>
            <person name="Shenoy N."/>
            <person name="Sisk P."/>
            <person name="Stolte C."/>
            <person name="Sykes S."/>
            <person name="Walk T."/>
            <person name="White J."/>
            <person name="Yandava C."/>
            <person name="Allen-Vercoe E."/>
            <person name="Strauss J."/>
            <person name="Ambrose C."/>
            <person name="Lander E."/>
            <person name="Nusbaum C."/>
            <person name="Galagan J."/>
            <person name="Birren B."/>
        </authorList>
    </citation>
    <scope>NUCLEOTIDE SEQUENCE [LARGE SCALE GENOMIC DNA]</scope>
    <source>
        <strain evidence="1 2">3_1_12</strain>
    </source>
</reference>
<protein>
    <submittedName>
        <fullName evidence="1">Uncharacterized protein</fullName>
    </submittedName>
</protein>
<dbReference type="Proteomes" id="UP000005101">
    <property type="component" value="Unassembled WGS sequence"/>
</dbReference>